<protein>
    <submittedName>
        <fullName evidence="1">Uncharacterized protein</fullName>
    </submittedName>
</protein>
<proteinExistence type="predicted"/>
<gene>
    <name evidence="1" type="ORF">FIBRA_00668</name>
</gene>
<evidence type="ECO:0000313" key="1">
    <source>
        <dbReference type="EMBL" id="CCL98666.1"/>
    </source>
</evidence>
<name>J4I824_9APHY</name>
<reference evidence="1 2" key="1">
    <citation type="journal article" date="2012" name="Appl. Environ. Microbiol.">
        <title>Short-read sequencing for genomic analysis of the brown rot fungus Fibroporia radiculosa.</title>
        <authorList>
            <person name="Tang J.D."/>
            <person name="Perkins A.D."/>
            <person name="Sonstegard T.S."/>
            <person name="Schroeder S.G."/>
            <person name="Burgess S.C."/>
            <person name="Diehl S.V."/>
        </authorList>
    </citation>
    <scope>NUCLEOTIDE SEQUENCE [LARGE SCALE GENOMIC DNA]</scope>
    <source>
        <strain evidence="1 2">TFFH 294</strain>
    </source>
</reference>
<keyword evidence="2" id="KW-1185">Reference proteome</keyword>
<dbReference type="AlphaFoldDB" id="J4I824"/>
<dbReference type="Proteomes" id="UP000006352">
    <property type="component" value="Unassembled WGS sequence"/>
</dbReference>
<dbReference type="EMBL" id="HE796896">
    <property type="protein sequence ID" value="CCL98666.1"/>
    <property type="molecule type" value="Genomic_DNA"/>
</dbReference>
<dbReference type="InParanoid" id="J4I824"/>
<evidence type="ECO:0000313" key="2">
    <source>
        <dbReference type="Proteomes" id="UP000006352"/>
    </source>
</evidence>
<organism evidence="1 2">
    <name type="scientific">Fibroporia radiculosa</name>
    <dbReference type="NCBI Taxonomy" id="599839"/>
    <lineage>
        <taxon>Eukaryota</taxon>
        <taxon>Fungi</taxon>
        <taxon>Dikarya</taxon>
        <taxon>Basidiomycota</taxon>
        <taxon>Agaricomycotina</taxon>
        <taxon>Agaricomycetes</taxon>
        <taxon>Polyporales</taxon>
        <taxon>Fibroporiaceae</taxon>
        <taxon>Fibroporia</taxon>
    </lineage>
</organism>
<dbReference type="OrthoDB" id="2193432at2759"/>
<dbReference type="RefSeq" id="XP_012177949.1">
    <property type="nucleotide sequence ID" value="XM_012322559.1"/>
</dbReference>
<dbReference type="GeneID" id="24093577"/>
<dbReference type="HOGENOM" id="CLU_2038109_0_0_1"/>
<accession>J4I824</accession>
<sequence length="121" mass="13595">MSQLPQHVDLLERYRGLVALGRIKYDEGQVRAIMQLRRLQRELDGYAPPALTSRYLTVGSNARNTEDSSSRPWWNIGLDNGLSTHATPEHQALIHFRTHAEEIVALTTPKASASHTFSTTT</sequence>